<keyword evidence="1" id="KW-0472">Membrane</keyword>
<comment type="caution">
    <text evidence="2">The sequence shown here is derived from an EMBL/GenBank/DDBJ whole genome shotgun (WGS) entry which is preliminary data.</text>
</comment>
<dbReference type="EMBL" id="JADMKS010000004">
    <property type="protein sequence ID" value="MBF6637447.1"/>
    <property type="molecule type" value="Genomic_DNA"/>
</dbReference>
<name>A0AA40X2D2_9GAMM</name>
<keyword evidence="1" id="KW-0812">Transmembrane</keyword>
<feature type="transmembrane region" description="Helical" evidence="1">
    <location>
        <begin position="131"/>
        <end position="148"/>
    </location>
</feature>
<dbReference type="AlphaFoldDB" id="A0AA40X2D2"/>
<evidence type="ECO:0000313" key="3">
    <source>
        <dbReference type="Proteomes" id="UP000705283"/>
    </source>
</evidence>
<reference evidence="2" key="2">
    <citation type="submission" date="2022-09" db="EMBL/GenBank/DDBJ databases">
        <title>Rouxiella aceris sp. nov., isolated from tree sap and emended description of the genus Rhouxiella.</title>
        <authorList>
            <person name="Kim I.S."/>
        </authorList>
    </citation>
    <scope>NUCLEOTIDE SEQUENCE</scope>
    <source>
        <strain evidence="2">SAP-2</strain>
    </source>
</reference>
<evidence type="ECO:0000256" key="1">
    <source>
        <dbReference type="SAM" id="Phobius"/>
    </source>
</evidence>
<dbReference type="RefSeq" id="WP_194978108.1">
    <property type="nucleotide sequence ID" value="NZ_JADMKS010000004.1"/>
</dbReference>
<protein>
    <submittedName>
        <fullName evidence="2">DUF308 domain-containing protein</fullName>
    </submittedName>
</protein>
<dbReference type="Proteomes" id="UP000705283">
    <property type="component" value="Unassembled WGS sequence"/>
</dbReference>
<gene>
    <name evidence="2" type="ORF">ITX54_12335</name>
</gene>
<organism evidence="2 3">
    <name type="scientific">Rouxiella silvae</name>
    <dbReference type="NCBI Taxonomy" id="1646373"/>
    <lineage>
        <taxon>Bacteria</taxon>
        <taxon>Pseudomonadati</taxon>
        <taxon>Pseudomonadota</taxon>
        <taxon>Gammaproteobacteria</taxon>
        <taxon>Enterobacterales</taxon>
        <taxon>Yersiniaceae</taxon>
        <taxon>Rouxiella</taxon>
    </lineage>
</organism>
<keyword evidence="1" id="KW-1133">Transmembrane helix</keyword>
<feature type="transmembrane region" description="Helical" evidence="1">
    <location>
        <begin position="21"/>
        <end position="38"/>
    </location>
</feature>
<feature type="transmembrane region" description="Helical" evidence="1">
    <location>
        <begin position="50"/>
        <end position="70"/>
    </location>
</feature>
<sequence>MARLVLLLLGVDYLRGRWRSLMAVGILWLLSGMAIFVDGLDNAINFPIDFFAWLLMVDGFFTLTVAWAGVGGQKTLRYVKGVIVVLCAGLILAGHHHGHFILSMLFGFLFLADGLLQLTSAWVVRYRRWRAAAMGGMVEILLAVFFFQPYPTNYNGTLPYFLGLFLFFAGLNFLRIALSVRKMTVNPAFVTAGNPLIGPKLPPKNYSDNAFTRDNASTSVKALTVHVWTPTGSSKAPARGQMIVGRYIAAVDINGVISTGHSALESPEGIYISLYPKDEIDRSSSSFASLLRATPENNVAGRFLSDYQTEAKEWCSSTVQVMIKNYNAEKLNQFWQRYQQDSTYNLTYRNCSSTVSRALDATIEGAVARSMGNGPLVMLRLLLTPELWVASQIRMRALTMAWTPGLTLDYARALSMLVDPRQVSWFRLARHAFNRIKLRRKEWRRDDRAAKNASSAPK</sequence>
<reference evidence="2" key="1">
    <citation type="submission" date="2020-11" db="EMBL/GenBank/DDBJ databases">
        <authorList>
            <person name="Lee S.D."/>
        </authorList>
    </citation>
    <scope>NUCLEOTIDE SEQUENCE</scope>
    <source>
        <strain evidence="2">SAP-2</strain>
    </source>
</reference>
<feature type="transmembrane region" description="Helical" evidence="1">
    <location>
        <begin position="100"/>
        <end position="124"/>
    </location>
</feature>
<feature type="transmembrane region" description="Helical" evidence="1">
    <location>
        <begin position="160"/>
        <end position="178"/>
    </location>
</feature>
<feature type="transmembrane region" description="Helical" evidence="1">
    <location>
        <begin position="77"/>
        <end position="94"/>
    </location>
</feature>
<proteinExistence type="predicted"/>
<evidence type="ECO:0000313" key="2">
    <source>
        <dbReference type="EMBL" id="MBF6637447.1"/>
    </source>
</evidence>
<accession>A0AA40X2D2</accession>